<dbReference type="Proteomes" id="UP000630353">
    <property type="component" value="Unassembled WGS sequence"/>
</dbReference>
<feature type="domain" description="HTH crp-type" evidence="5">
    <location>
        <begin position="161"/>
        <end position="235"/>
    </location>
</feature>
<dbReference type="Pfam" id="PF00027">
    <property type="entry name" value="cNMP_binding"/>
    <property type="match status" value="1"/>
</dbReference>
<evidence type="ECO:0000259" key="4">
    <source>
        <dbReference type="PROSITE" id="PS50042"/>
    </source>
</evidence>
<dbReference type="GO" id="GO:0003677">
    <property type="term" value="F:DNA binding"/>
    <property type="evidence" value="ECO:0007669"/>
    <property type="project" value="UniProtKB-KW"/>
</dbReference>
<dbReference type="FunFam" id="1.10.10.10:FF:000028">
    <property type="entry name" value="Fumarate/nitrate reduction transcriptional regulator Fnr"/>
    <property type="match status" value="1"/>
</dbReference>
<accession>A0A919CN48</accession>
<dbReference type="GO" id="GO:0005829">
    <property type="term" value="C:cytosol"/>
    <property type="evidence" value="ECO:0007669"/>
    <property type="project" value="TreeGrafter"/>
</dbReference>
<dbReference type="PROSITE" id="PS51063">
    <property type="entry name" value="HTH_CRP_2"/>
    <property type="match status" value="1"/>
</dbReference>
<dbReference type="SMART" id="SM00100">
    <property type="entry name" value="cNMP"/>
    <property type="match status" value="1"/>
</dbReference>
<dbReference type="InterPro" id="IPR018490">
    <property type="entry name" value="cNMP-bd_dom_sf"/>
</dbReference>
<dbReference type="PANTHER" id="PTHR24567">
    <property type="entry name" value="CRP FAMILY TRANSCRIPTIONAL REGULATORY PROTEIN"/>
    <property type="match status" value="1"/>
</dbReference>
<dbReference type="Gene3D" id="1.10.10.10">
    <property type="entry name" value="Winged helix-like DNA-binding domain superfamily/Winged helix DNA-binding domain"/>
    <property type="match status" value="1"/>
</dbReference>
<dbReference type="SMART" id="SM00419">
    <property type="entry name" value="HTH_CRP"/>
    <property type="match status" value="1"/>
</dbReference>
<keyword evidence="3" id="KW-0804">Transcription</keyword>
<gene>
    <name evidence="6" type="ORF">GCM10017083_10370</name>
</gene>
<dbReference type="EMBL" id="BMZS01000002">
    <property type="protein sequence ID" value="GHD43804.1"/>
    <property type="molecule type" value="Genomic_DNA"/>
</dbReference>
<keyword evidence="7" id="KW-1185">Reference proteome</keyword>
<dbReference type="PRINTS" id="PR00034">
    <property type="entry name" value="HTHCRP"/>
</dbReference>
<evidence type="ECO:0000259" key="5">
    <source>
        <dbReference type="PROSITE" id="PS51063"/>
    </source>
</evidence>
<dbReference type="Gene3D" id="2.60.120.10">
    <property type="entry name" value="Jelly Rolls"/>
    <property type="match status" value="1"/>
</dbReference>
<keyword evidence="1" id="KW-0805">Transcription regulation</keyword>
<dbReference type="InterPro" id="IPR050397">
    <property type="entry name" value="Env_Response_Regulators"/>
</dbReference>
<dbReference type="InterPro" id="IPR018335">
    <property type="entry name" value="Tscrpt_reg_HTH_Crp-type_CS"/>
</dbReference>
<dbReference type="InterPro" id="IPR036388">
    <property type="entry name" value="WH-like_DNA-bd_sf"/>
</dbReference>
<keyword evidence="2" id="KW-0238">DNA-binding</keyword>
<evidence type="ECO:0000256" key="1">
    <source>
        <dbReference type="ARBA" id="ARBA00023015"/>
    </source>
</evidence>
<sequence>MERAQLGAAPVCGFDLPEQCGNCEVRHLTLCAPLDSGEMQRLVEILKVIDVPAGASVTEEGEPAEHVFNVTGGALRLYKLLADGRRSVTGFLFPGDFLGLTAGDTYTCSAEAMTPVRLCRFPRRRLEGLFSELPKLERRLLAMASNELAAAQDQMVLLGRKTAAEKLASFLLQLSRRQEARHLPPDPVSLPMGRSDIADYLGLTTETVSRTITQFKTTGVISLQPQGRVVLRDRLALEECAEGA</sequence>
<evidence type="ECO:0000256" key="3">
    <source>
        <dbReference type="ARBA" id="ARBA00023163"/>
    </source>
</evidence>
<dbReference type="PROSITE" id="PS50042">
    <property type="entry name" value="CNMP_BINDING_3"/>
    <property type="match status" value="1"/>
</dbReference>
<dbReference type="CDD" id="cd00092">
    <property type="entry name" value="HTH_CRP"/>
    <property type="match status" value="1"/>
</dbReference>
<evidence type="ECO:0000313" key="7">
    <source>
        <dbReference type="Proteomes" id="UP000630353"/>
    </source>
</evidence>
<dbReference type="SUPFAM" id="SSF51206">
    <property type="entry name" value="cAMP-binding domain-like"/>
    <property type="match status" value="1"/>
</dbReference>
<dbReference type="InterPro" id="IPR000595">
    <property type="entry name" value="cNMP-bd_dom"/>
</dbReference>
<protein>
    <submittedName>
        <fullName evidence="6">Crp/Fnr family transcriptional regulator</fullName>
    </submittedName>
</protein>
<dbReference type="RefSeq" id="WP_229836413.1">
    <property type="nucleotide sequence ID" value="NZ_BMZS01000002.1"/>
</dbReference>
<dbReference type="PANTHER" id="PTHR24567:SF75">
    <property type="entry name" value="FUMARATE AND NITRATE REDUCTION REGULATORY PROTEIN"/>
    <property type="match status" value="1"/>
</dbReference>
<dbReference type="GO" id="GO:0003700">
    <property type="term" value="F:DNA-binding transcription factor activity"/>
    <property type="evidence" value="ECO:0007669"/>
    <property type="project" value="InterPro"/>
</dbReference>
<dbReference type="AlphaFoldDB" id="A0A919CN48"/>
<comment type="caution">
    <text evidence="6">The sequence shown here is derived from an EMBL/GenBank/DDBJ whole genome shotgun (WGS) entry which is preliminary data.</text>
</comment>
<name>A0A919CN48_9PROT</name>
<reference evidence="6" key="2">
    <citation type="submission" date="2020-09" db="EMBL/GenBank/DDBJ databases">
        <authorList>
            <person name="Sun Q."/>
            <person name="Kim S."/>
        </authorList>
    </citation>
    <scope>NUCLEOTIDE SEQUENCE</scope>
    <source>
        <strain evidence="6">KCTC 42651</strain>
    </source>
</reference>
<dbReference type="Pfam" id="PF13545">
    <property type="entry name" value="HTH_Crp_2"/>
    <property type="match status" value="1"/>
</dbReference>
<dbReference type="InterPro" id="IPR012318">
    <property type="entry name" value="HTH_CRP"/>
</dbReference>
<organism evidence="6 7">
    <name type="scientific">Thalassobaculum fulvum</name>
    <dbReference type="NCBI Taxonomy" id="1633335"/>
    <lineage>
        <taxon>Bacteria</taxon>
        <taxon>Pseudomonadati</taxon>
        <taxon>Pseudomonadota</taxon>
        <taxon>Alphaproteobacteria</taxon>
        <taxon>Rhodospirillales</taxon>
        <taxon>Thalassobaculaceae</taxon>
        <taxon>Thalassobaculum</taxon>
    </lineage>
</organism>
<dbReference type="InterPro" id="IPR036390">
    <property type="entry name" value="WH_DNA-bd_sf"/>
</dbReference>
<dbReference type="CDD" id="cd00038">
    <property type="entry name" value="CAP_ED"/>
    <property type="match status" value="1"/>
</dbReference>
<evidence type="ECO:0000256" key="2">
    <source>
        <dbReference type="ARBA" id="ARBA00023125"/>
    </source>
</evidence>
<evidence type="ECO:0000313" key="6">
    <source>
        <dbReference type="EMBL" id="GHD43804.1"/>
    </source>
</evidence>
<dbReference type="PROSITE" id="PS00042">
    <property type="entry name" value="HTH_CRP_1"/>
    <property type="match status" value="1"/>
</dbReference>
<dbReference type="SUPFAM" id="SSF46785">
    <property type="entry name" value="Winged helix' DNA-binding domain"/>
    <property type="match status" value="1"/>
</dbReference>
<reference evidence="6" key="1">
    <citation type="journal article" date="2014" name="Int. J. Syst. Evol. Microbiol.">
        <title>Complete genome sequence of Corynebacterium casei LMG S-19264T (=DSM 44701T), isolated from a smear-ripened cheese.</title>
        <authorList>
            <consortium name="US DOE Joint Genome Institute (JGI-PGF)"/>
            <person name="Walter F."/>
            <person name="Albersmeier A."/>
            <person name="Kalinowski J."/>
            <person name="Ruckert C."/>
        </authorList>
    </citation>
    <scope>NUCLEOTIDE SEQUENCE</scope>
    <source>
        <strain evidence="6">KCTC 42651</strain>
    </source>
</reference>
<proteinExistence type="predicted"/>
<dbReference type="InterPro" id="IPR014710">
    <property type="entry name" value="RmlC-like_jellyroll"/>
</dbReference>
<feature type="domain" description="Cyclic nucleotide-binding" evidence="4">
    <location>
        <begin position="30"/>
        <end position="147"/>
    </location>
</feature>